<organism evidence="2 3">
    <name type="scientific">Caerostris darwini</name>
    <dbReference type="NCBI Taxonomy" id="1538125"/>
    <lineage>
        <taxon>Eukaryota</taxon>
        <taxon>Metazoa</taxon>
        <taxon>Ecdysozoa</taxon>
        <taxon>Arthropoda</taxon>
        <taxon>Chelicerata</taxon>
        <taxon>Arachnida</taxon>
        <taxon>Araneae</taxon>
        <taxon>Araneomorphae</taxon>
        <taxon>Entelegynae</taxon>
        <taxon>Araneoidea</taxon>
        <taxon>Araneidae</taxon>
        <taxon>Caerostris</taxon>
    </lineage>
</organism>
<evidence type="ECO:0000256" key="1">
    <source>
        <dbReference type="SAM" id="MobiDB-lite"/>
    </source>
</evidence>
<accession>A0AAV4U0T7</accession>
<protein>
    <submittedName>
        <fullName evidence="2">Uncharacterized protein</fullName>
    </submittedName>
</protein>
<feature type="region of interest" description="Disordered" evidence="1">
    <location>
        <begin position="36"/>
        <end position="56"/>
    </location>
</feature>
<proteinExistence type="predicted"/>
<name>A0AAV4U0T7_9ARAC</name>
<keyword evidence="3" id="KW-1185">Reference proteome</keyword>
<comment type="caution">
    <text evidence="2">The sequence shown here is derived from an EMBL/GenBank/DDBJ whole genome shotgun (WGS) entry which is preliminary data.</text>
</comment>
<evidence type="ECO:0000313" key="2">
    <source>
        <dbReference type="EMBL" id="GIY51380.1"/>
    </source>
</evidence>
<gene>
    <name evidence="2" type="ORF">CDAR_69811</name>
</gene>
<evidence type="ECO:0000313" key="3">
    <source>
        <dbReference type="Proteomes" id="UP001054837"/>
    </source>
</evidence>
<sequence length="117" mass="13380">MRHGLSRNRPLIIVCRVLDLTECNIPYYYSPSPSVCDRKNRKHPNKQTGDRPPPPTQEIVRTFVRTWCRTNCRLVVISCLLFLFDSNIRRGCNVVPTRLNAGGNGIMANGCRHCPKK</sequence>
<reference evidence="2 3" key="1">
    <citation type="submission" date="2021-06" db="EMBL/GenBank/DDBJ databases">
        <title>Caerostris darwini draft genome.</title>
        <authorList>
            <person name="Kono N."/>
            <person name="Arakawa K."/>
        </authorList>
    </citation>
    <scope>NUCLEOTIDE SEQUENCE [LARGE SCALE GENOMIC DNA]</scope>
</reference>
<dbReference type="EMBL" id="BPLQ01010518">
    <property type="protein sequence ID" value="GIY51380.1"/>
    <property type="molecule type" value="Genomic_DNA"/>
</dbReference>
<dbReference type="AlphaFoldDB" id="A0AAV4U0T7"/>
<dbReference type="Proteomes" id="UP001054837">
    <property type="component" value="Unassembled WGS sequence"/>
</dbReference>